<dbReference type="PANTHER" id="PTHR47221">
    <property type="entry name" value="FIBRINOGEN ALPHA CHAIN"/>
    <property type="match status" value="1"/>
</dbReference>
<organism evidence="8 9">
    <name type="scientific">Pocillopora meandrina</name>
    <dbReference type="NCBI Taxonomy" id="46732"/>
    <lineage>
        <taxon>Eukaryota</taxon>
        <taxon>Metazoa</taxon>
        <taxon>Cnidaria</taxon>
        <taxon>Anthozoa</taxon>
        <taxon>Hexacorallia</taxon>
        <taxon>Scleractinia</taxon>
        <taxon>Astrocoeniina</taxon>
        <taxon>Pocilloporidae</taxon>
        <taxon>Pocillopora</taxon>
    </lineage>
</organism>
<evidence type="ECO:0000313" key="9">
    <source>
        <dbReference type="Proteomes" id="UP001159428"/>
    </source>
</evidence>
<evidence type="ECO:0000256" key="6">
    <source>
        <dbReference type="ARBA" id="ARBA00023180"/>
    </source>
</evidence>
<evidence type="ECO:0000313" key="8">
    <source>
        <dbReference type="EMBL" id="CAH3103569.1"/>
    </source>
</evidence>
<reference evidence="8 9" key="1">
    <citation type="submission" date="2022-05" db="EMBL/GenBank/DDBJ databases">
        <authorList>
            <consortium name="Genoscope - CEA"/>
            <person name="William W."/>
        </authorList>
    </citation>
    <scope>NUCLEOTIDE SEQUENCE [LARGE SCALE GENOMIC DNA]</scope>
</reference>
<dbReference type="Proteomes" id="UP001159428">
    <property type="component" value="Unassembled WGS sequence"/>
</dbReference>
<feature type="domain" description="Fibrinogen C-terminal" evidence="7">
    <location>
        <begin position="25"/>
        <end position="74"/>
    </location>
</feature>
<keyword evidence="9" id="KW-1185">Reference proteome</keyword>
<dbReference type="AlphaFoldDB" id="A0AAU9W498"/>
<evidence type="ECO:0000256" key="4">
    <source>
        <dbReference type="ARBA" id="ARBA00023054"/>
    </source>
</evidence>
<dbReference type="GO" id="GO:0005577">
    <property type="term" value="C:fibrinogen complex"/>
    <property type="evidence" value="ECO:0007669"/>
    <property type="project" value="TreeGrafter"/>
</dbReference>
<gene>
    <name evidence="8" type="ORF">PMEA_00035179</name>
</gene>
<evidence type="ECO:0000256" key="5">
    <source>
        <dbReference type="ARBA" id="ARBA00023157"/>
    </source>
</evidence>
<dbReference type="EMBL" id="CALNXJ010000009">
    <property type="protein sequence ID" value="CAH3103569.1"/>
    <property type="molecule type" value="Genomic_DNA"/>
</dbReference>
<proteinExistence type="predicted"/>
<dbReference type="Gene3D" id="3.90.215.10">
    <property type="entry name" value="Gamma Fibrinogen, chain A, domain 1"/>
    <property type="match status" value="1"/>
</dbReference>
<dbReference type="GO" id="GO:0005201">
    <property type="term" value="F:extracellular matrix structural constituent"/>
    <property type="evidence" value="ECO:0007669"/>
    <property type="project" value="TreeGrafter"/>
</dbReference>
<dbReference type="PANTHER" id="PTHR47221:SF6">
    <property type="entry name" value="FIBRINOGEN ALPHA CHAIN"/>
    <property type="match status" value="1"/>
</dbReference>
<protein>
    <recommendedName>
        <fullName evidence="7">Fibrinogen C-terminal domain-containing protein</fullName>
    </recommendedName>
</protein>
<accession>A0AAU9W498</accession>
<evidence type="ECO:0000259" key="7">
    <source>
        <dbReference type="PROSITE" id="PS51406"/>
    </source>
</evidence>
<evidence type="ECO:0000256" key="3">
    <source>
        <dbReference type="ARBA" id="ARBA00022729"/>
    </source>
</evidence>
<dbReference type="GO" id="GO:0034116">
    <property type="term" value="P:positive regulation of heterotypic cell-cell adhesion"/>
    <property type="evidence" value="ECO:0007669"/>
    <property type="project" value="TreeGrafter"/>
</dbReference>
<dbReference type="InterPro" id="IPR037579">
    <property type="entry name" value="FIB_ANG-like"/>
</dbReference>
<keyword evidence="2" id="KW-0964">Secreted</keyword>
<evidence type="ECO:0000256" key="2">
    <source>
        <dbReference type="ARBA" id="ARBA00022525"/>
    </source>
</evidence>
<dbReference type="InterPro" id="IPR014716">
    <property type="entry name" value="Fibrinogen_a/b/g_C_1"/>
</dbReference>
<keyword evidence="5" id="KW-1015">Disulfide bond</keyword>
<dbReference type="GO" id="GO:0030674">
    <property type="term" value="F:protein-macromolecule adaptor activity"/>
    <property type="evidence" value="ECO:0007669"/>
    <property type="project" value="TreeGrafter"/>
</dbReference>
<comment type="caution">
    <text evidence="8">The sequence shown here is derived from an EMBL/GenBank/DDBJ whole genome shotgun (WGS) entry which is preliminary data.</text>
</comment>
<sequence length="74" mass="8204">MLSSTPAPSTSYKNNNKGSEKFKYHISNSWAKNCAEVFKGSQRISGIYTIYPDDKAPFDVYCDQTTASGGWTVI</sequence>
<dbReference type="InterPro" id="IPR002181">
    <property type="entry name" value="Fibrinogen_a/b/g_C_dom"/>
</dbReference>
<keyword evidence="4" id="KW-0175">Coiled coil</keyword>
<dbReference type="SUPFAM" id="SSF56496">
    <property type="entry name" value="Fibrinogen C-terminal domain-like"/>
    <property type="match status" value="1"/>
</dbReference>
<keyword evidence="3" id="KW-0732">Signal</keyword>
<dbReference type="PROSITE" id="PS51406">
    <property type="entry name" value="FIBRINOGEN_C_2"/>
    <property type="match status" value="1"/>
</dbReference>
<evidence type="ECO:0000256" key="1">
    <source>
        <dbReference type="ARBA" id="ARBA00004613"/>
    </source>
</evidence>
<dbReference type="NCBIfam" id="NF040941">
    <property type="entry name" value="GGGWT_bact"/>
    <property type="match status" value="1"/>
</dbReference>
<name>A0AAU9W498_9CNID</name>
<dbReference type="InterPro" id="IPR036056">
    <property type="entry name" value="Fibrinogen-like_C"/>
</dbReference>
<comment type="subcellular location">
    <subcellularLocation>
        <location evidence="1">Secreted</location>
    </subcellularLocation>
</comment>
<dbReference type="Pfam" id="PF00147">
    <property type="entry name" value="Fibrinogen_C"/>
    <property type="match status" value="1"/>
</dbReference>
<keyword evidence="6" id="KW-0325">Glycoprotein</keyword>